<evidence type="ECO:0000259" key="10">
    <source>
        <dbReference type="PROSITE" id="PS50885"/>
    </source>
</evidence>
<dbReference type="CDD" id="cd06225">
    <property type="entry name" value="HAMP"/>
    <property type="match status" value="1"/>
</dbReference>
<dbReference type="InterPro" id="IPR024478">
    <property type="entry name" value="HlyB_4HB_MCP"/>
</dbReference>
<evidence type="ECO:0000313" key="12">
    <source>
        <dbReference type="Proteomes" id="UP000308430"/>
    </source>
</evidence>
<evidence type="ECO:0000256" key="1">
    <source>
        <dbReference type="ARBA" id="ARBA00004141"/>
    </source>
</evidence>
<evidence type="ECO:0000256" key="8">
    <source>
        <dbReference type="SAM" id="Phobius"/>
    </source>
</evidence>
<dbReference type="Pfam" id="PF00015">
    <property type="entry name" value="MCPsignal"/>
    <property type="match status" value="1"/>
</dbReference>
<dbReference type="FunFam" id="1.10.287.950:FF:000001">
    <property type="entry name" value="Methyl-accepting chemotaxis sensory transducer"/>
    <property type="match status" value="1"/>
</dbReference>
<feature type="domain" description="Methyl-accepting transducer" evidence="9">
    <location>
        <begin position="262"/>
        <end position="498"/>
    </location>
</feature>
<evidence type="ECO:0000259" key="9">
    <source>
        <dbReference type="PROSITE" id="PS50111"/>
    </source>
</evidence>
<keyword evidence="12" id="KW-1185">Reference proteome</keyword>
<organism evidence="11 12">
    <name type="scientific">Pseudothauera nasutitermitis</name>
    <dbReference type="NCBI Taxonomy" id="2565930"/>
    <lineage>
        <taxon>Bacteria</taxon>
        <taxon>Pseudomonadati</taxon>
        <taxon>Pseudomonadota</taxon>
        <taxon>Betaproteobacteria</taxon>
        <taxon>Rhodocyclales</taxon>
        <taxon>Zoogloeaceae</taxon>
        <taxon>Pseudothauera</taxon>
    </lineage>
</organism>
<dbReference type="PROSITE" id="PS50111">
    <property type="entry name" value="CHEMOTAXIS_TRANSDUC_2"/>
    <property type="match status" value="1"/>
</dbReference>
<comment type="caution">
    <text evidence="11">The sequence shown here is derived from an EMBL/GenBank/DDBJ whole genome shotgun (WGS) entry which is preliminary data.</text>
</comment>
<comment type="subcellular location">
    <subcellularLocation>
        <location evidence="1">Membrane</location>
        <topology evidence="1">Multi-pass membrane protein</topology>
    </subcellularLocation>
</comment>
<dbReference type="InterPro" id="IPR047347">
    <property type="entry name" value="YvaQ-like_sensor"/>
</dbReference>
<feature type="transmembrane region" description="Helical" evidence="8">
    <location>
        <begin position="180"/>
        <end position="204"/>
    </location>
</feature>
<dbReference type="InterPro" id="IPR003660">
    <property type="entry name" value="HAMP_dom"/>
</dbReference>
<sequence length="534" mass="56545">MRAKLFCFATLTGGVLLIAVGFILSELRAINNEARVVANEALPGVEGAGALSQLRLRYRVRSLEYLLSDDPAAAAQMEKSLASLNTELVQAINTQRANSRTPRERELFNRVEQLAGAYHQAVVQASEHARAGDMESAQQLRRTVWVERANALRDAIDELVALNKEEAQAAILQAEEYARLALWGGSIAAALAGLLTLVLTFVFAANISRRLGDAVDAVRQIAAGNLRVRLPAATRDEIGLLVDAVGGMQRELRDTITLTGDSAEQVAAAATQLKQSASQVGHSTAAQSGAAAAIAASVEELTVSISHVSERTADASQVAADSDRQARSGREAVDRLIANMTQVGKVVGDAATQIAGLEAQSENISKIVAVIRDIAEQTNLLALNAAIEAARAGDSGRGFAVVADEVRKLSERTAKATEEIGGVVENVQASTRDAVVGIEKGVTAVHRSDGEAHEAGEVIRNLQEMSQQVAVIVSELDSALREQSMASSEVARRIEEIAQQAEETTSATNQSVASAESLDHLAGQMLGAVRRFQV</sequence>
<name>A0A4V3WCC7_9RHOO</name>
<proteinExistence type="inferred from homology"/>
<protein>
    <submittedName>
        <fullName evidence="11">Methyl-accepting chemotaxis protein</fullName>
    </submittedName>
</protein>
<evidence type="ECO:0000256" key="2">
    <source>
        <dbReference type="ARBA" id="ARBA00022692"/>
    </source>
</evidence>
<comment type="similarity">
    <text evidence="6">Belongs to the methyl-accepting chemotaxis (MCP) protein family.</text>
</comment>
<dbReference type="CDD" id="cd19411">
    <property type="entry name" value="MCP2201-like_sensor"/>
    <property type="match status" value="1"/>
</dbReference>
<evidence type="ECO:0000256" key="3">
    <source>
        <dbReference type="ARBA" id="ARBA00022989"/>
    </source>
</evidence>
<dbReference type="Pfam" id="PF00672">
    <property type="entry name" value="HAMP"/>
    <property type="match status" value="1"/>
</dbReference>
<dbReference type="GO" id="GO:0007165">
    <property type="term" value="P:signal transduction"/>
    <property type="evidence" value="ECO:0007669"/>
    <property type="project" value="UniProtKB-KW"/>
</dbReference>
<evidence type="ECO:0000313" key="11">
    <source>
        <dbReference type="EMBL" id="THF66638.1"/>
    </source>
</evidence>
<feature type="domain" description="HAMP" evidence="10">
    <location>
        <begin position="205"/>
        <end position="257"/>
    </location>
</feature>
<evidence type="ECO:0000256" key="7">
    <source>
        <dbReference type="PROSITE-ProRule" id="PRU00284"/>
    </source>
</evidence>
<dbReference type="SMART" id="SM00283">
    <property type="entry name" value="MA"/>
    <property type="match status" value="1"/>
</dbReference>
<keyword evidence="5 7" id="KW-0807">Transducer</keyword>
<dbReference type="PANTHER" id="PTHR32089">
    <property type="entry name" value="METHYL-ACCEPTING CHEMOTAXIS PROTEIN MCPB"/>
    <property type="match status" value="1"/>
</dbReference>
<keyword evidence="2 8" id="KW-0812">Transmembrane</keyword>
<dbReference type="CDD" id="cd11386">
    <property type="entry name" value="MCP_signal"/>
    <property type="match status" value="1"/>
</dbReference>
<dbReference type="GO" id="GO:0016020">
    <property type="term" value="C:membrane"/>
    <property type="evidence" value="ECO:0007669"/>
    <property type="project" value="UniProtKB-SubCell"/>
</dbReference>
<gene>
    <name evidence="11" type="ORF">E6C76_04515</name>
</gene>
<dbReference type="Proteomes" id="UP000308430">
    <property type="component" value="Unassembled WGS sequence"/>
</dbReference>
<dbReference type="InterPro" id="IPR004089">
    <property type="entry name" value="MCPsignal_dom"/>
</dbReference>
<evidence type="ECO:0000256" key="4">
    <source>
        <dbReference type="ARBA" id="ARBA00023136"/>
    </source>
</evidence>
<accession>A0A4V3WCC7</accession>
<dbReference type="EMBL" id="SSOC01000002">
    <property type="protein sequence ID" value="THF66638.1"/>
    <property type="molecule type" value="Genomic_DNA"/>
</dbReference>
<dbReference type="SMART" id="SM00304">
    <property type="entry name" value="HAMP"/>
    <property type="match status" value="1"/>
</dbReference>
<dbReference type="Gene3D" id="1.10.287.950">
    <property type="entry name" value="Methyl-accepting chemotaxis protein"/>
    <property type="match status" value="1"/>
</dbReference>
<keyword evidence="3 8" id="KW-1133">Transmembrane helix</keyword>
<dbReference type="PROSITE" id="PS50885">
    <property type="entry name" value="HAMP"/>
    <property type="match status" value="1"/>
</dbReference>
<dbReference type="Pfam" id="PF12729">
    <property type="entry name" value="4HB_MCP_1"/>
    <property type="match status" value="1"/>
</dbReference>
<dbReference type="GO" id="GO:0006935">
    <property type="term" value="P:chemotaxis"/>
    <property type="evidence" value="ECO:0007669"/>
    <property type="project" value="UniProtKB-ARBA"/>
</dbReference>
<evidence type="ECO:0000256" key="6">
    <source>
        <dbReference type="ARBA" id="ARBA00029447"/>
    </source>
</evidence>
<dbReference type="PANTHER" id="PTHR32089:SF119">
    <property type="entry name" value="METHYL-ACCEPTING CHEMOTAXIS PROTEIN CTPL"/>
    <property type="match status" value="1"/>
</dbReference>
<dbReference type="AlphaFoldDB" id="A0A4V3WCC7"/>
<keyword evidence="4 8" id="KW-0472">Membrane</keyword>
<dbReference type="SUPFAM" id="SSF58104">
    <property type="entry name" value="Methyl-accepting chemotaxis protein (MCP) signaling domain"/>
    <property type="match status" value="1"/>
</dbReference>
<reference evidence="11 12" key="1">
    <citation type="submission" date="2019-04" db="EMBL/GenBank/DDBJ databases">
        <title>Azoarcus nasutitermitis sp. nov. isolated from termite nest.</title>
        <authorList>
            <person name="Lin S.-Y."/>
            <person name="Hameed A."/>
            <person name="Hsu Y.-H."/>
            <person name="Young C.-C."/>
        </authorList>
    </citation>
    <scope>NUCLEOTIDE SEQUENCE [LARGE SCALE GENOMIC DNA]</scope>
    <source>
        <strain evidence="11 12">CC-YHH838</strain>
    </source>
</reference>
<evidence type="ECO:0000256" key="5">
    <source>
        <dbReference type="ARBA" id="ARBA00023224"/>
    </source>
</evidence>
<dbReference type="OrthoDB" id="9763018at2"/>